<dbReference type="AlphaFoldDB" id="U7QKF9"/>
<reference evidence="1 2" key="1">
    <citation type="journal article" date="2013" name="Front. Microbiol.">
        <title>Comparative genomic analyses of the cyanobacterium, Lyngbya aestuarii BL J, a powerful hydrogen producer.</title>
        <authorList>
            <person name="Kothari A."/>
            <person name="Vaughn M."/>
            <person name="Garcia-Pichel F."/>
        </authorList>
    </citation>
    <scope>NUCLEOTIDE SEQUENCE [LARGE SCALE GENOMIC DNA]</scope>
    <source>
        <strain evidence="1 2">BL J</strain>
    </source>
</reference>
<gene>
    <name evidence="1" type="ORF">M595_2430</name>
</gene>
<dbReference type="NCBIfam" id="NF045621">
    <property type="entry name" value="Npun_F0813_fam"/>
    <property type="match status" value="1"/>
</dbReference>
<dbReference type="Proteomes" id="UP000017127">
    <property type="component" value="Unassembled WGS sequence"/>
</dbReference>
<dbReference type="Pfam" id="PF24276">
    <property type="entry name" value="DUF7469"/>
    <property type="match status" value="1"/>
</dbReference>
<dbReference type="EMBL" id="AUZM01000020">
    <property type="protein sequence ID" value="ERT07595.1"/>
    <property type="molecule type" value="Genomic_DNA"/>
</dbReference>
<keyword evidence="2" id="KW-1185">Reference proteome</keyword>
<sequence>MFILKRQDVEIQTIQHPNRDQQIPILNYQGQSFRLMKVFTSQQADEARAFWRELTDNRGKACVLLEEPDRYSVWGKVRPDQLVSDGVSTSNSKHSALVQACLLVLQAVYFDVEDLLGARQAGSFEKDLAQIFHKAKLPQMETQDAVKTLLTKDPLDELQVPPWQEHHLNTLLEELYQLAKQYFGNTSFAEGMNEVLEEMSTEDRTHFIGWLNQSSVGKLWAIG</sequence>
<accession>U7QKF9</accession>
<dbReference type="InterPro" id="IPR054638">
    <property type="entry name" value="Npun_F0813-like"/>
</dbReference>
<evidence type="ECO:0000313" key="1">
    <source>
        <dbReference type="EMBL" id="ERT07595.1"/>
    </source>
</evidence>
<evidence type="ECO:0000313" key="2">
    <source>
        <dbReference type="Proteomes" id="UP000017127"/>
    </source>
</evidence>
<comment type="caution">
    <text evidence="1">The sequence shown here is derived from an EMBL/GenBank/DDBJ whole genome shotgun (WGS) entry which is preliminary data.</text>
</comment>
<proteinExistence type="predicted"/>
<dbReference type="PATRIC" id="fig|1348334.3.peg.2359"/>
<dbReference type="RefSeq" id="WP_023066258.1">
    <property type="nucleotide sequence ID" value="NZ_AUZM01000020.1"/>
</dbReference>
<organism evidence="1 2">
    <name type="scientific">Lyngbya aestuarii BL J</name>
    <dbReference type="NCBI Taxonomy" id="1348334"/>
    <lineage>
        <taxon>Bacteria</taxon>
        <taxon>Bacillati</taxon>
        <taxon>Cyanobacteriota</taxon>
        <taxon>Cyanophyceae</taxon>
        <taxon>Oscillatoriophycideae</taxon>
        <taxon>Oscillatoriales</taxon>
        <taxon>Microcoleaceae</taxon>
        <taxon>Lyngbya</taxon>
    </lineage>
</organism>
<name>U7QKF9_9CYAN</name>
<dbReference type="OrthoDB" id="581893at2"/>
<dbReference type="InterPro" id="IPR055892">
    <property type="entry name" value="DUF7469"/>
</dbReference>
<protein>
    <submittedName>
        <fullName evidence="1">Uncharacterized protein</fullName>
    </submittedName>
</protein>